<dbReference type="Pfam" id="PF08351">
    <property type="entry name" value="TmcA_N"/>
    <property type="match status" value="1"/>
</dbReference>
<evidence type="ECO:0000256" key="6">
    <source>
        <dbReference type="ARBA" id="ARBA00022840"/>
    </source>
</evidence>
<comment type="subcellular location">
    <subcellularLocation>
        <location evidence="9">Cytoplasm</location>
    </subcellularLocation>
</comment>
<comment type="function">
    <text evidence="9">Catalyzes the formation of N(4)-acetylcytidine (ac(4)C) at the wobble position of tRNA(Met), by using acetyl-CoA as an acetyl donor and ATP (or GTP).</text>
</comment>
<dbReference type="AlphaFoldDB" id="A0A9D1WP23"/>
<gene>
    <name evidence="9" type="primary">tmcA</name>
    <name evidence="11" type="ORF">H9854_11135</name>
</gene>
<accession>A0A9D1WP23</accession>
<protein>
    <recommendedName>
        <fullName evidence="9">tRNA(Met) cytidine acetyltransferase TmcA</fullName>
        <ecNumber evidence="9">2.3.1.193</ecNumber>
    </recommendedName>
</protein>
<dbReference type="InterPro" id="IPR013562">
    <property type="entry name" value="TmcA/NAT10_N"/>
</dbReference>
<keyword evidence="8 9" id="KW-0012">Acyltransferase</keyword>
<evidence type="ECO:0000256" key="5">
    <source>
        <dbReference type="ARBA" id="ARBA00022741"/>
    </source>
</evidence>
<evidence type="ECO:0000256" key="7">
    <source>
        <dbReference type="ARBA" id="ARBA00022884"/>
    </source>
</evidence>
<evidence type="ECO:0000313" key="11">
    <source>
        <dbReference type="EMBL" id="HIX62774.1"/>
    </source>
</evidence>
<evidence type="ECO:0000256" key="1">
    <source>
        <dbReference type="ARBA" id="ARBA00022490"/>
    </source>
</evidence>
<evidence type="ECO:0000313" key="12">
    <source>
        <dbReference type="Proteomes" id="UP000824248"/>
    </source>
</evidence>
<keyword evidence="4 9" id="KW-0819">tRNA processing</keyword>
<dbReference type="GO" id="GO:0000049">
    <property type="term" value="F:tRNA binding"/>
    <property type="evidence" value="ECO:0007669"/>
    <property type="project" value="UniProtKB-UniRule"/>
</dbReference>
<name>A0A9D1WP23_9GAMM</name>
<dbReference type="Gene3D" id="3.40.50.300">
    <property type="entry name" value="P-loop containing nucleotide triphosphate hydrolases"/>
    <property type="match status" value="1"/>
</dbReference>
<dbReference type="InterPro" id="IPR032672">
    <property type="entry name" value="TmcA/NAT10/Kre33"/>
</dbReference>
<evidence type="ECO:0000259" key="10">
    <source>
        <dbReference type="PROSITE" id="PS51186"/>
    </source>
</evidence>
<proteinExistence type="inferred from homology"/>
<dbReference type="Pfam" id="PF05127">
    <property type="entry name" value="NAT10_TcmA_helicase"/>
    <property type="match status" value="1"/>
</dbReference>
<dbReference type="SUPFAM" id="SSF55729">
    <property type="entry name" value="Acyl-CoA N-acyltransferases (Nat)"/>
    <property type="match status" value="1"/>
</dbReference>
<keyword evidence="6 9" id="KW-0067">ATP-binding</keyword>
<evidence type="ECO:0000256" key="3">
    <source>
        <dbReference type="ARBA" id="ARBA00022679"/>
    </source>
</evidence>
<comment type="similarity">
    <text evidence="9">Belongs to the TmcA family.</text>
</comment>
<feature type="binding site" evidence="9">
    <location>
        <position position="355"/>
    </location>
    <ligand>
        <name>ATP</name>
        <dbReference type="ChEBI" id="CHEBI:30616"/>
    </ligand>
</feature>
<reference evidence="11" key="2">
    <citation type="submission" date="2021-04" db="EMBL/GenBank/DDBJ databases">
        <authorList>
            <person name="Gilroy R."/>
        </authorList>
    </citation>
    <scope>NUCLEOTIDE SEQUENCE</scope>
    <source>
        <strain evidence="11">1193</strain>
    </source>
</reference>
<comment type="caution">
    <text evidence="11">The sequence shown here is derived from an EMBL/GenBank/DDBJ whole genome shotgun (WGS) entry which is preliminary data.</text>
</comment>
<dbReference type="PANTHER" id="PTHR10925">
    <property type="entry name" value="N-ACETYLTRANSFERASE 10"/>
    <property type="match status" value="1"/>
</dbReference>
<organism evidence="11 12">
    <name type="scientific">Candidatus Halomonas stercoripullorum</name>
    <dbReference type="NCBI Taxonomy" id="2838617"/>
    <lineage>
        <taxon>Bacteria</taxon>
        <taxon>Pseudomonadati</taxon>
        <taxon>Pseudomonadota</taxon>
        <taxon>Gammaproteobacteria</taxon>
        <taxon>Oceanospirillales</taxon>
        <taxon>Halomonadaceae</taxon>
        <taxon>Halomonas</taxon>
    </lineage>
</organism>
<dbReference type="Pfam" id="PF13718">
    <property type="entry name" value="GNAT_acetyltr_2"/>
    <property type="match status" value="2"/>
</dbReference>
<dbReference type="CDD" id="cd04301">
    <property type="entry name" value="NAT_SF"/>
    <property type="match status" value="1"/>
</dbReference>
<feature type="binding site" evidence="9">
    <location>
        <begin position="497"/>
        <end position="499"/>
    </location>
    <ligand>
        <name>acetyl-CoA</name>
        <dbReference type="ChEBI" id="CHEBI:57288"/>
    </ligand>
</feature>
<feature type="domain" description="N-acetyltransferase" evidence="10">
    <location>
        <begin position="430"/>
        <end position="572"/>
    </location>
</feature>
<dbReference type="InterPro" id="IPR016181">
    <property type="entry name" value="Acyl_CoA_acyltransferase"/>
</dbReference>
<dbReference type="SUPFAM" id="SSF52540">
    <property type="entry name" value="P-loop containing nucleoside triphosphate hydrolases"/>
    <property type="match status" value="1"/>
</dbReference>
<dbReference type="GO" id="GO:0005737">
    <property type="term" value="C:cytoplasm"/>
    <property type="evidence" value="ECO:0007669"/>
    <property type="project" value="UniProtKB-SubCell"/>
</dbReference>
<reference evidence="11" key="1">
    <citation type="journal article" date="2021" name="PeerJ">
        <title>Extensive microbial diversity within the chicken gut microbiome revealed by metagenomics and culture.</title>
        <authorList>
            <person name="Gilroy R."/>
            <person name="Ravi A."/>
            <person name="Getino M."/>
            <person name="Pursley I."/>
            <person name="Horton D.L."/>
            <person name="Alikhan N.F."/>
            <person name="Baker D."/>
            <person name="Gharbi K."/>
            <person name="Hall N."/>
            <person name="Watson M."/>
            <person name="Adriaenssens E.M."/>
            <person name="Foster-Nyarko E."/>
            <person name="Jarju S."/>
            <person name="Secka A."/>
            <person name="Antonio M."/>
            <person name="Oren A."/>
            <person name="Chaudhuri R.R."/>
            <person name="La Ragione R."/>
            <person name="Hildebrand F."/>
            <person name="Pallen M.J."/>
        </authorList>
    </citation>
    <scope>NUCLEOTIDE SEQUENCE</scope>
    <source>
        <strain evidence="11">1193</strain>
    </source>
</reference>
<dbReference type="InterPro" id="IPR007807">
    <property type="entry name" value="TcmA/NAT10_helicase"/>
</dbReference>
<dbReference type="GO" id="GO:1990883">
    <property type="term" value="F:18S rRNA cytidine N-acetyltransferase activity"/>
    <property type="evidence" value="ECO:0007669"/>
    <property type="project" value="TreeGrafter"/>
</dbReference>
<dbReference type="GO" id="GO:0051391">
    <property type="term" value="P:tRNA acetylation"/>
    <property type="evidence" value="ECO:0007669"/>
    <property type="project" value="UniProtKB-UniRule"/>
</dbReference>
<dbReference type="EMBL" id="DXFC01000328">
    <property type="protein sequence ID" value="HIX62774.1"/>
    <property type="molecule type" value="Genomic_DNA"/>
</dbReference>
<dbReference type="PANTHER" id="PTHR10925:SF5">
    <property type="entry name" value="RNA CYTIDINE ACETYLTRANSFERASE"/>
    <property type="match status" value="1"/>
</dbReference>
<evidence type="ECO:0000256" key="4">
    <source>
        <dbReference type="ARBA" id="ARBA00022694"/>
    </source>
</evidence>
<dbReference type="Gene3D" id="1.20.120.890">
    <property type="entry name" value="tRNA(Met) cytidine acetyltransferase, tail domain"/>
    <property type="match status" value="1"/>
</dbReference>
<evidence type="ECO:0000256" key="8">
    <source>
        <dbReference type="ARBA" id="ARBA00023315"/>
    </source>
</evidence>
<dbReference type="InterPro" id="IPR024914">
    <property type="entry name" value="tRNA_acetyltr_TmcA"/>
</dbReference>
<comment type="catalytic activity">
    <reaction evidence="9">
        <text>cytidine(34) in elongator tRNA(Met) + acetyl-CoA + ATP + H2O = N(4)-acetylcytidine(34) in elongator tRNA(Met) + ADP + phosphate + CoA + H(+)</text>
        <dbReference type="Rhea" id="RHEA:43788"/>
        <dbReference type="Rhea" id="RHEA-COMP:10693"/>
        <dbReference type="Rhea" id="RHEA-COMP:10694"/>
        <dbReference type="ChEBI" id="CHEBI:15377"/>
        <dbReference type="ChEBI" id="CHEBI:15378"/>
        <dbReference type="ChEBI" id="CHEBI:30616"/>
        <dbReference type="ChEBI" id="CHEBI:43474"/>
        <dbReference type="ChEBI" id="CHEBI:57287"/>
        <dbReference type="ChEBI" id="CHEBI:57288"/>
        <dbReference type="ChEBI" id="CHEBI:74900"/>
        <dbReference type="ChEBI" id="CHEBI:82748"/>
        <dbReference type="ChEBI" id="CHEBI:456216"/>
        <dbReference type="EC" id="2.3.1.193"/>
    </reaction>
</comment>
<dbReference type="InterPro" id="IPR000182">
    <property type="entry name" value="GNAT_dom"/>
</dbReference>
<dbReference type="GO" id="GO:1904812">
    <property type="term" value="P:rRNA acetylation involved in maturation of SSU-rRNA"/>
    <property type="evidence" value="ECO:0007669"/>
    <property type="project" value="TreeGrafter"/>
</dbReference>
<feature type="binding site" evidence="9">
    <location>
        <position position="183"/>
    </location>
    <ligand>
        <name>ATP</name>
        <dbReference type="ChEBI" id="CHEBI:30616"/>
    </ligand>
</feature>
<dbReference type="InterPro" id="IPR038321">
    <property type="entry name" value="TmcA_C_sf"/>
</dbReference>
<keyword evidence="2 9" id="KW-0820">tRNA-binding</keyword>
<dbReference type="Gene3D" id="3.40.630.30">
    <property type="match status" value="1"/>
</dbReference>
<dbReference type="GO" id="GO:0002101">
    <property type="term" value="P:tRNA wobble cytosine modification"/>
    <property type="evidence" value="ECO:0007669"/>
    <property type="project" value="UniProtKB-UniRule"/>
</dbReference>
<dbReference type="EC" id="2.3.1.193" evidence="9"/>
<comment type="caution">
    <text evidence="9">Lacks conserved residue(s) required for the propagation of feature annotation.</text>
</comment>
<dbReference type="Proteomes" id="UP000824248">
    <property type="component" value="Unassembled WGS sequence"/>
</dbReference>
<keyword evidence="3 9" id="KW-0808">Transferase</keyword>
<evidence type="ECO:0000256" key="9">
    <source>
        <dbReference type="HAMAP-Rule" id="MF_01886"/>
    </source>
</evidence>
<keyword evidence="5 9" id="KW-0547">Nucleotide-binding</keyword>
<dbReference type="PROSITE" id="PS51186">
    <property type="entry name" value="GNAT"/>
    <property type="match status" value="1"/>
</dbReference>
<dbReference type="GO" id="GO:0051392">
    <property type="term" value="F:tRNA cytidine N4-acetyltransferase activity"/>
    <property type="evidence" value="ECO:0007669"/>
    <property type="project" value="UniProtKB-UniRule"/>
</dbReference>
<dbReference type="Gene3D" id="3.40.50.11040">
    <property type="match status" value="1"/>
</dbReference>
<keyword evidence="1 9" id="KW-0963">Cytoplasm</keyword>
<dbReference type="InterPro" id="IPR027417">
    <property type="entry name" value="P-loop_NTPase"/>
</dbReference>
<dbReference type="HAMAP" id="MF_01886">
    <property type="entry name" value="tRNA_acetyltr_TmcA"/>
    <property type="match status" value="1"/>
</dbReference>
<evidence type="ECO:0000256" key="2">
    <source>
        <dbReference type="ARBA" id="ARBA00022555"/>
    </source>
</evidence>
<keyword evidence="7 9" id="KW-0694">RNA-binding</keyword>
<dbReference type="GO" id="GO:0005524">
    <property type="term" value="F:ATP binding"/>
    <property type="evidence" value="ECO:0007669"/>
    <property type="project" value="UniProtKB-UniRule"/>
</dbReference>
<sequence length="714" mass="76907">MAQLSATQQLCTWSGQLKLRGWRGLVWLAAAEGTALGRAHELWRAGEWQSSCWISPVAPAGVASHVWLPPGKARTRLGQEHDLIIFDALEAGAFDADALGALSGTLRAGGLLVLLTPLVPRDVTVVSASRYLARLLRQLAGAPGVACWHADDELQLPVLSESPGNAKARFTGSHDKDCLTADQAEAVARLVRLRRRRPLVLTADRGRGKTAALGIACARLLAAGQAHILVTAPRPEAIAALFERLMALRPEGQRQGNRFVEAGVGCVEFMAPDVLSDKLERGETGGPGSWLLVDEAAAIPAAMLGAWLTAFPRIVFATTVHGYEGSGRGFALRFRERLERQAPEWQQYHLAAPIRWRADDPLEPLVNQLLLLDAEPPAVVSLAPLVLQHWQQAQLATDEQALRAVFGLLVQAHYRTTPGDLQRLLDERGLSITTLASDGQIQAVCVSADEGGFAPELAERVARGERRLPGHLLAQSLAAHAGSRQALTAHLRRVQRIAVHPERRREGLGRHLLEAEREAARKAGIDLLGASFGAEPGLLAFWQALGFCTVRLGLSRETSTGEHAVMVTAPLSAEGSAIRAGLVRRFRSLLPALLAFELAALDPEVVLALLREGGSPSLVEDERQDLADVAGARREPALARPALQALVWCAAQAPPHEPELAWLAGWAFQGRDLAWLAAQAGVTGRRQALARLREIVGRYLSAGENGEVEGFPPR</sequence>